<feature type="chain" id="PRO_5013109148" description="Lipoprotein" evidence="2">
    <location>
        <begin position="27"/>
        <end position="111"/>
    </location>
</feature>
<dbReference type="PROSITE" id="PS51257">
    <property type="entry name" value="PROKAR_LIPOPROTEIN"/>
    <property type="match status" value="1"/>
</dbReference>
<feature type="region of interest" description="Disordered" evidence="1">
    <location>
        <begin position="74"/>
        <end position="111"/>
    </location>
</feature>
<name>A0A1L3SRR7_9HYPH</name>
<dbReference type="AlphaFoldDB" id="A0A1L3SRR7"/>
<sequence>MKRLSKAAACLLAASIAGCTSRPAEYAATLPTSDPKWQTPECEKARMTAAEYEDKNLSVGVGILLGPYGLAMSAASKENSEKQRRRISRDVHLKCSSQPLPKNLEKDPMNA</sequence>
<reference evidence="4" key="1">
    <citation type="submission" date="2016-11" db="EMBL/GenBank/DDBJ databases">
        <title>Mesorhizobium oceanicum sp. nov., isolated from deep seawater in South China Sea.</title>
        <authorList>
            <person name="Fu G.-Y."/>
        </authorList>
    </citation>
    <scope>NUCLEOTIDE SEQUENCE [LARGE SCALE GENOMIC DNA]</scope>
    <source>
        <strain evidence="4">B7</strain>
    </source>
</reference>
<feature type="compositionally biased region" description="Basic and acidic residues" evidence="1">
    <location>
        <begin position="78"/>
        <end position="93"/>
    </location>
</feature>
<keyword evidence="4" id="KW-1185">Reference proteome</keyword>
<organism evidence="3 4">
    <name type="scientific">Aquibium oceanicum</name>
    <dbReference type="NCBI Taxonomy" id="1670800"/>
    <lineage>
        <taxon>Bacteria</taxon>
        <taxon>Pseudomonadati</taxon>
        <taxon>Pseudomonadota</taxon>
        <taxon>Alphaproteobacteria</taxon>
        <taxon>Hyphomicrobiales</taxon>
        <taxon>Phyllobacteriaceae</taxon>
        <taxon>Aquibium</taxon>
    </lineage>
</organism>
<dbReference type="KEGG" id="meso:BSQ44_12325"/>
<gene>
    <name evidence="3" type="ORF">BSQ44_12325</name>
</gene>
<dbReference type="Proteomes" id="UP000182840">
    <property type="component" value="Chromosome"/>
</dbReference>
<dbReference type="EMBL" id="CP018171">
    <property type="protein sequence ID" value="APH72060.1"/>
    <property type="molecule type" value="Genomic_DNA"/>
</dbReference>
<proteinExistence type="predicted"/>
<protein>
    <recommendedName>
        <fullName evidence="5">Lipoprotein</fullName>
    </recommendedName>
</protein>
<evidence type="ECO:0000256" key="2">
    <source>
        <dbReference type="SAM" id="SignalP"/>
    </source>
</evidence>
<evidence type="ECO:0000313" key="3">
    <source>
        <dbReference type="EMBL" id="APH72060.1"/>
    </source>
</evidence>
<dbReference type="RefSeq" id="WP_072604527.1">
    <property type="nucleotide sequence ID" value="NZ_CP018171.1"/>
</dbReference>
<evidence type="ECO:0000256" key="1">
    <source>
        <dbReference type="SAM" id="MobiDB-lite"/>
    </source>
</evidence>
<dbReference type="OrthoDB" id="8090579at2"/>
<accession>A0A1L3SRR7</accession>
<evidence type="ECO:0000313" key="4">
    <source>
        <dbReference type="Proteomes" id="UP000182840"/>
    </source>
</evidence>
<keyword evidence="2" id="KW-0732">Signal</keyword>
<feature type="signal peptide" evidence="2">
    <location>
        <begin position="1"/>
        <end position="26"/>
    </location>
</feature>
<evidence type="ECO:0008006" key="5">
    <source>
        <dbReference type="Google" id="ProtNLM"/>
    </source>
</evidence>